<gene>
    <name evidence="1" type="ORF">BDD41_2483</name>
</gene>
<evidence type="ECO:0000313" key="1">
    <source>
        <dbReference type="EMBL" id="REF69768.1"/>
    </source>
</evidence>
<reference evidence="1 2" key="1">
    <citation type="submission" date="2018-08" db="EMBL/GenBank/DDBJ databases">
        <title>Genomic Encyclopedia of Archaeal and Bacterial Type Strains, Phase II (KMG-II): from individual species to whole genera.</title>
        <authorList>
            <person name="Goeker M."/>
        </authorList>
    </citation>
    <scope>NUCLEOTIDE SEQUENCE [LARGE SCALE GENOMIC DNA]</scope>
    <source>
        <strain evidence="1 2">DSM 17099</strain>
    </source>
</reference>
<comment type="caution">
    <text evidence="1">The sequence shown here is derived from an EMBL/GenBank/DDBJ whole genome shotgun (WGS) entry which is preliminary data.</text>
</comment>
<dbReference type="RefSeq" id="WP_116221962.1">
    <property type="nucleotide sequence ID" value="NZ_CP038197.1"/>
</dbReference>
<dbReference type="EMBL" id="QTUJ01000002">
    <property type="protein sequence ID" value="REF69768.1"/>
    <property type="molecule type" value="Genomic_DNA"/>
</dbReference>
<dbReference type="InterPro" id="IPR010272">
    <property type="entry name" value="T6SS_TssF"/>
</dbReference>
<dbReference type="PIRSF" id="PIRSF028304">
    <property type="entry name" value="UCP028304"/>
    <property type="match status" value="1"/>
</dbReference>
<organism evidence="1 2">
    <name type="scientific">Paracoccus versutus</name>
    <name type="common">Thiobacillus versutus</name>
    <dbReference type="NCBI Taxonomy" id="34007"/>
    <lineage>
        <taxon>Bacteria</taxon>
        <taxon>Pseudomonadati</taxon>
        <taxon>Pseudomonadota</taxon>
        <taxon>Alphaproteobacteria</taxon>
        <taxon>Rhodobacterales</taxon>
        <taxon>Paracoccaceae</taxon>
        <taxon>Paracoccus</taxon>
    </lineage>
</organism>
<evidence type="ECO:0000313" key="2">
    <source>
        <dbReference type="Proteomes" id="UP000256941"/>
    </source>
</evidence>
<dbReference type="NCBIfam" id="TIGR03359">
    <property type="entry name" value="VI_chp_6"/>
    <property type="match status" value="1"/>
</dbReference>
<dbReference type="PANTHER" id="PTHR35370">
    <property type="entry name" value="CYTOPLASMIC PROTEIN-RELATED-RELATED"/>
    <property type="match status" value="1"/>
</dbReference>
<dbReference type="Pfam" id="PF05947">
    <property type="entry name" value="T6SS_TssF"/>
    <property type="match status" value="1"/>
</dbReference>
<proteinExistence type="predicted"/>
<dbReference type="AlphaFoldDB" id="A0A3D9XJH3"/>
<accession>A0A3D9XJH3</accession>
<name>A0A3D9XJH3_PARVE</name>
<protein>
    <submittedName>
        <fullName evidence="1">Type VI secretion system protein ImpG</fullName>
    </submittedName>
</protein>
<sequence length="620" mass="66599">MDRAFLAAYEAELDHIRVLAGEFAALHPNVARNLSLDALPCPDPYVERLLEGVAFLAARTRMKVEAEGQRFAAGVLDALWPDLAAPGPAMGIGVLQPGPQVQAMAAGHPVPRGSRFTAAVREGLATRATYATAQAVTLWPLALAAADYLPDRGALAAAGLAAPGAEAGIRIGLHATGPAALSALALDRLDLCFAGSARAGALFDAIFGSGLGALARPARPGAQALSLGRPGLVGTGDDEGLTPRLRPSFEGFRLLRDYFLMPERFHYLRLEGLAPAARQCGEGVALELAVPLSRPEPLLEGLGRDDFRLFAVPLVNLFEKECNFVELDARATAHPVHPDRARTRDFEVYRLVRVADADREGADGLLCPAHAPEAPRHPGPLWWAERRPRRPATDEIRRGQMRSSHAGHDLWISVSRAGDWMPRRLDIRALCTNRDLPILDDTPRLTPEGGEPVMRVDLVGPMRRPQPALAGAPPMAGQSGAAGLDELTWRLVAQLASGHLSLAEAGRDGAPLCALLALYADRGDPRLARHARAVAAVASRPVIERLDLPGPLAFGRGTEITLEIDEAPLAGASRLLLPALLDRLFARHASVNSFVRTRTRLVQKQEEMSWPMRPGLRPRI</sequence>
<dbReference type="PANTHER" id="PTHR35370:SF1">
    <property type="entry name" value="TYPE VI SECRETION SYSTEM COMPONENT TSSF1"/>
    <property type="match status" value="1"/>
</dbReference>
<dbReference type="Proteomes" id="UP000256941">
    <property type="component" value="Unassembled WGS sequence"/>
</dbReference>